<accession>A0ACB0J4Y8</accession>
<reference evidence="1" key="1">
    <citation type="submission" date="2023-10" db="EMBL/GenBank/DDBJ databases">
        <authorList>
            <person name="Rodriguez Cubillos JULIANA M."/>
            <person name="De Vega J."/>
        </authorList>
    </citation>
    <scope>NUCLEOTIDE SEQUENCE</scope>
</reference>
<organism evidence="1 2">
    <name type="scientific">Trifolium pratense</name>
    <name type="common">Red clover</name>
    <dbReference type="NCBI Taxonomy" id="57577"/>
    <lineage>
        <taxon>Eukaryota</taxon>
        <taxon>Viridiplantae</taxon>
        <taxon>Streptophyta</taxon>
        <taxon>Embryophyta</taxon>
        <taxon>Tracheophyta</taxon>
        <taxon>Spermatophyta</taxon>
        <taxon>Magnoliopsida</taxon>
        <taxon>eudicotyledons</taxon>
        <taxon>Gunneridae</taxon>
        <taxon>Pentapetalae</taxon>
        <taxon>rosids</taxon>
        <taxon>fabids</taxon>
        <taxon>Fabales</taxon>
        <taxon>Fabaceae</taxon>
        <taxon>Papilionoideae</taxon>
        <taxon>50 kb inversion clade</taxon>
        <taxon>NPAAA clade</taxon>
        <taxon>Hologalegina</taxon>
        <taxon>IRL clade</taxon>
        <taxon>Trifolieae</taxon>
        <taxon>Trifolium</taxon>
    </lineage>
</organism>
<keyword evidence="2" id="KW-1185">Reference proteome</keyword>
<name>A0ACB0J4Y8_TRIPR</name>
<gene>
    <name evidence="1" type="ORF">MILVUS5_LOCUS9211</name>
</gene>
<sequence length="418" mass="48223">MSARNGKRSRIISTAANWSDLPRDLLYLISRCIDNEIDLIRFRSICSNWRSSSIPTHHTNILPFKFPLLKYVFSSYRESESDDDFSDCINDYKFSDSMNINDTNFPFEYLSKRSIFLIKPPQQQQTSLTRPWLIRFIQNSFGKTKIFQPQDTFDSLFPSFDYSNVLDFNELSVLHLGTDFIIEDEDDKHSDPHYHYLHPRTVLAVTCHGRKPLVLGAMCFVTPRPMLLRDYDERWTPISSSTYYGDICVFKGRIYAVNIFGRTVVVGPSELTVQLPAQPSDPVSNKLLVESEGKLLLVELCESFPDFFGIDLFQLDEKEIKWVRLMDFDEKKNEWVKLRDIGDRVLFLGSGCSFSAYASELGLPIGNCVVFFDDSVLCVGNLNCGNCIFHLDQDRLSPASEYPEYLNLFLPPEWILKS</sequence>
<dbReference type="EMBL" id="CASHSV030000024">
    <property type="protein sequence ID" value="CAJ2639133.1"/>
    <property type="molecule type" value="Genomic_DNA"/>
</dbReference>
<protein>
    <submittedName>
        <fullName evidence="1">Uncharacterized protein</fullName>
    </submittedName>
</protein>
<comment type="caution">
    <text evidence="1">The sequence shown here is derived from an EMBL/GenBank/DDBJ whole genome shotgun (WGS) entry which is preliminary data.</text>
</comment>
<evidence type="ECO:0000313" key="1">
    <source>
        <dbReference type="EMBL" id="CAJ2639133.1"/>
    </source>
</evidence>
<dbReference type="Proteomes" id="UP001177021">
    <property type="component" value="Unassembled WGS sequence"/>
</dbReference>
<evidence type="ECO:0000313" key="2">
    <source>
        <dbReference type="Proteomes" id="UP001177021"/>
    </source>
</evidence>
<proteinExistence type="predicted"/>